<evidence type="ECO:0008006" key="2">
    <source>
        <dbReference type="Google" id="ProtNLM"/>
    </source>
</evidence>
<proteinExistence type="predicted"/>
<organism evidence="1">
    <name type="scientific">marine sediment metagenome</name>
    <dbReference type="NCBI Taxonomy" id="412755"/>
    <lineage>
        <taxon>unclassified sequences</taxon>
        <taxon>metagenomes</taxon>
        <taxon>ecological metagenomes</taxon>
    </lineage>
</organism>
<reference evidence="1" key="1">
    <citation type="journal article" date="2015" name="Nature">
        <title>Complex archaea that bridge the gap between prokaryotes and eukaryotes.</title>
        <authorList>
            <person name="Spang A."/>
            <person name="Saw J.H."/>
            <person name="Jorgensen S.L."/>
            <person name="Zaremba-Niedzwiedzka K."/>
            <person name="Martijn J."/>
            <person name="Lind A.E."/>
            <person name="van Eijk R."/>
            <person name="Schleper C."/>
            <person name="Guy L."/>
            <person name="Ettema T.J."/>
        </authorList>
    </citation>
    <scope>NUCLEOTIDE SEQUENCE</scope>
</reference>
<accession>A0A0F9QTZ2</accession>
<sequence>MDQKKKVIEEMLERLDISSISKHDYHRLVEIQEITKQLVLNSTDPDELAKWQEKLKEIKKVLDKF</sequence>
<dbReference type="EMBL" id="LAZR01004426">
    <property type="protein sequence ID" value="KKN08683.1"/>
    <property type="molecule type" value="Genomic_DNA"/>
</dbReference>
<evidence type="ECO:0000313" key="1">
    <source>
        <dbReference type="EMBL" id="KKN08683.1"/>
    </source>
</evidence>
<comment type="caution">
    <text evidence="1">The sequence shown here is derived from an EMBL/GenBank/DDBJ whole genome shotgun (WGS) entry which is preliminary data.</text>
</comment>
<protein>
    <recommendedName>
        <fullName evidence="2">PH domain-containing protein</fullName>
    </recommendedName>
</protein>
<dbReference type="AlphaFoldDB" id="A0A0F9QTZ2"/>
<gene>
    <name evidence="1" type="ORF">LCGC14_1054200</name>
</gene>
<name>A0A0F9QTZ2_9ZZZZ</name>